<dbReference type="Proteomes" id="UP001167796">
    <property type="component" value="Unassembled WGS sequence"/>
</dbReference>
<gene>
    <name evidence="3" type="ORF">Q5H92_00845</name>
</gene>
<dbReference type="Pfam" id="PF13181">
    <property type="entry name" value="TPR_8"/>
    <property type="match status" value="1"/>
</dbReference>
<keyword evidence="1" id="KW-0802">TPR repeat</keyword>
<evidence type="ECO:0008006" key="5">
    <source>
        <dbReference type="Google" id="ProtNLM"/>
    </source>
</evidence>
<dbReference type="PANTHER" id="PTHR12558:SF13">
    <property type="entry name" value="CELL DIVISION CYCLE PROTEIN 27 HOMOLOG"/>
    <property type="match status" value="1"/>
</dbReference>
<dbReference type="PANTHER" id="PTHR12558">
    <property type="entry name" value="CELL DIVISION CYCLE 16,23,27"/>
    <property type="match status" value="1"/>
</dbReference>
<name>A0ABT9A4W1_9BACT</name>
<proteinExistence type="predicted"/>
<dbReference type="RefSeq" id="WP_305009560.1">
    <property type="nucleotide sequence ID" value="NZ_JAUQSX010000001.1"/>
</dbReference>
<reference evidence="3" key="1">
    <citation type="submission" date="2023-07" db="EMBL/GenBank/DDBJ databases">
        <authorList>
            <person name="Kim M.K."/>
        </authorList>
    </citation>
    <scope>NUCLEOTIDE SEQUENCE</scope>
    <source>
        <strain evidence="3">M29</strain>
    </source>
</reference>
<keyword evidence="4" id="KW-1185">Reference proteome</keyword>
<feature type="chain" id="PRO_5046942449" description="Tetratricopeptide repeat protein" evidence="2">
    <location>
        <begin position="24"/>
        <end position="403"/>
    </location>
</feature>
<dbReference type="EMBL" id="JAUQSX010000001">
    <property type="protein sequence ID" value="MDO7844886.1"/>
    <property type="molecule type" value="Genomic_DNA"/>
</dbReference>
<dbReference type="PROSITE" id="PS50005">
    <property type="entry name" value="TPR"/>
    <property type="match status" value="1"/>
</dbReference>
<dbReference type="SUPFAM" id="SSF48452">
    <property type="entry name" value="TPR-like"/>
    <property type="match status" value="2"/>
</dbReference>
<sequence>MPYSLRPCLLAWLFLLLAGPAMSQTTAPAAALAQAARLEAEKKYESAYQLLDKADPKNQQPEVVLQKEKLLLRYYLVAINFQAFGLKDLAPGETVEQLRGKEGQYSTHLLDIPKTLTQLQKRFPQDYRLSQGLGDYYYRAVLCHCGEQDKSEAQLLDLVIAHYGQAHAHQLGDFMTYYAVGYAHLAQGRAQPSVAPFEKSIALNAQYPDSPYNLAYALMLLKEPARAIPYAQTSLRLYADPEMKADAARMLGTLYQRTQQPAEAKKALLQSLDLQPQHYATLRNLLELAVNTHAPDAPAWAARLYQLNPADDQMFSDIMDIYQAQNQWAEAEAFFSSQLPKAPAKPSAQGLLHFYVAILNMQLQRPQLARPHFLAAQRELKKVAKPDNPMFQLIDKGLAESKP</sequence>
<evidence type="ECO:0000313" key="3">
    <source>
        <dbReference type="EMBL" id="MDO7844886.1"/>
    </source>
</evidence>
<dbReference type="SMART" id="SM00028">
    <property type="entry name" value="TPR"/>
    <property type="match status" value="3"/>
</dbReference>
<feature type="signal peptide" evidence="2">
    <location>
        <begin position="1"/>
        <end position="23"/>
    </location>
</feature>
<comment type="caution">
    <text evidence="3">The sequence shown here is derived from an EMBL/GenBank/DDBJ whole genome shotgun (WGS) entry which is preliminary data.</text>
</comment>
<accession>A0ABT9A4W1</accession>
<evidence type="ECO:0000256" key="1">
    <source>
        <dbReference type="PROSITE-ProRule" id="PRU00339"/>
    </source>
</evidence>
<keyword evidence="2" id="KW-0732">Signal</keyword>
<protein>
    <recommendedName>
        <fullName evidence="5">Tetratricopeptide repeat protein</fullName>
    </recommendedName>
</protein>
<evidence type="ECO:0000256" key="2">
    <source>
        <dbReference type="SAM" id="SignalP"/>
    </source>
</evidence>
<feature type="repeat" description="TPR" evidence="1">
    <location>
        <begin position="245"/>
        <end position="278"/>
    </location>
</feature>
<dbReference type="InterPro" id="IPR019734">
    <property type="entry name" value="TPR_rpt"/>
</dbReference>
<organism evidence="3 4">
    <name type="scientific">Hymenobacter mellowenesis</name>
    <dbReference type="NCBI Taxonomy" id="3063995"/>
    <lineage>
        <taxon>Bacteria</taxon>
        <taxon>Pseudomonadati</taxon>
        <taxon>Bacteroidota</taxon>
        <taxon>Cytophagia</taxon>
        <taxon>Cytophagales</taxon>
        <taxon>Hymenobacteraceae</taxon>
        <taxon>Hymenobacter</taxon>
    </lineage>
</organism>
<dbReference type="InterPro" id="IPR011990">
    <property type="entry name" value="TPR-like_helical_dom_sf"/>
</dbReference>
<dbReference type="Gene3D" id="1.25.40.10">
    <property type="entry name" value="Tetratricopeptide repeat domain"/>
    <property type="match status" value="2"/>
</dbReference>
<evidence type="ECO:0000313" key="4">
    <source>
        <dbReference type="Proteomes" id="UP001167796"/>
    </source>
</evidence>